<dbReference type="EC" id="3.4.21.-" evidence="7"/>
<dbReference type="AlphaFoldDB" id="A0A7Z0A7Q0"/>
<dbReference type="InterPro" id="IPR009003">
    <property type="entry name" value="Peptidase_S1_PA"/>
</dbReference>
<accession>A0A7Z0A7Q0</accession>
<dbReference type="PANTHER" id="PTHR43343">
    <property type="entry name" value="PEPTIDASE S12"/>
    <property type="match status" value="1"/>
</dbReference>
<dbReference type="Gene3D" id="2.30.42.10">
    <property type="match status" value="1"/>
</dbReference>
<dbReference type="GO" id="GO:0004252">
    <property type="term" value="F:serine-type endopeptidase activity"/>
    <property type="evidence" value="ECO:0007669"/>
    <property type="project" value="InterPro"/>
</dbReference>
<keyword evidence="5" id="KW-0472">Membrane</keyword>
<keyword evidence="2 7" id="KW-0645">Protease</keyword>
<dbReference type="RefSeq" id="WP_179424958.1">
    <property type="nucleotide sequence ID" value="NZ_JACBZP010000001.1"/>
</dbReference>
<dbReference type="SMART" id="SM00228">
    <property type="entry name" value="PDZ"/>
    <property type="match status" value="1"/>
</dbReference>
<dbReference type="EMBL" id="JACBZP010000001">
    <property type="protein sequence ID" value="NYI65927.1"/>
    <property type="molecule type" value="Genomic_DNA"/>
</dbReference>
<organism evidence="7 8">
    <name type="scientific">Spelaeicoccus albus</name>
    <dbReference type="NCBI Taxonomy" id="1280376"/>
    <lineage>
        <taxon>Bacteria</taxon>
        <taxon>Bacillati</taxon>
        <taxon>Actinomycetota</taxon>
        <taxon>Actinomycetes</taxon>
        <taxon>Micrococcales</taxon>
        <taxon>Brevibacteriaceae</taxon>
        <taxon>Spelaeicoccus</taxon>
    </lineage>
</organism>
<evidence type="ECO:0000256" key="5">
    <source>
        <dbReference type="SAM" id="Phobius"/>
    </source>
</evidence>
<comment type="similarity">
    <text evidence="1">Belongs to the peptidase S1C family.</text>
</comment>
<evidence type="ECO:0000256" key="1">
    <source>
        <dbReference type="ARBA" id="ARBA00010541"/>
    </source>
</evidence>
<evidence type="ECO:0000313" key="8">
    <source>
        <dbReference type="Proteomes" id="UP000539111"/>
    </source>
</evidence>
<dbReference type="InterPro" id="IPR043504">
    <property type="entry name" value="Peptidase_S1_PA_chymotrypsin"/>
</dbReference>
<name>A0A7Z0A7Q0_9MICO</name>
<dbReference type="PROSITE" id="PS50106">
    <property type="entry name" value="PDZ"/>
    <property type="match status" value="1"/>
</dbReference>
<dbReference type="PANTHER" id="PTHR43343:SF3">
    <property type="entry name" value="PROTEASE DO-LIKE 8, CHLOROPLASTIC"/>
    <property type="match status" value="1"/>
</dbReference>
<feature type="domain" description="PDZ" evidence="6">
    <location>
        <begin position="434"/>
        <end position="521"/>
    </location>
</feature>
<feature type="compositionally biased region" description="Low complexity" evidence="4">
    <location>
        <begin position="59"/>
        <end position="93"/>
    </location>
</feature>
<feature type="transmembrane region" description="Helical" evidence="5">
    <location>
        <begin position="159"/>
        <end position="181"/>
    </location>
</feature>
<keyword evidence="5" id="KW-1133">Transmembrane helix</keyword>
<dbReference type="Gene3D" id="2.40.10.10">
    <property type="entry name" value="Trypsin-like serine proteases"/>
    <property type="match status" value="2"/>
</dbReference>
<keyword evidence="8" id="KW-1185">Reference proteome</keyword>
<evidence type="ECO:0000256" key="2">
    <source>
        <dbReference type="ARBA" id="ARBA00022670"/>
    </source>
</evidence>
<feature type="compositionally biased region" description="Low complexity" evidence="4">
    <location>
        <begin position="31"/>
        <end position="44"/>
    </location>
</feature>
<feature type="compositionally biased region" description="Pro residues" evidence="4">
    <location>
        <begin position="17"/>
        <end position="30"/>
    </location>
</feature>
<dbReference type="PRINTS" id="PR00834">
    <property type="entry name" value="PROTEASES2C"/>
</dbReference>
<comment type="caution">
    <text evidence="7">The sequence shown here is derived from an EMBL/GenBank/DDBJ whole genome shotgun (WGS) entry which is preliminary data.</text>
</comment>
<dbReference type="Pfam" id="PF13180">
    <property type="entry name" value="PDZ_2"/>
    <property type="match status" value="1"/>
</dbReference>
<keyword evidence="5" id="KW-0812">Transmembrane</keyword>
<reference evidence="7 8" key="1">
    <citation type="submission" date="2020-07" db="EMBL/GenBank/DDBJ databases">
        <title>Sequencing the genomes of 1000 actinobacteria strains.</title>
        <authorList>
            <person name="Klenk H.-P."/>
        </authorList>
    </citation>
    <scope>NUCLEOTIDE SEQUENCE [LARGE SCALE GENOMIC DNA]</scope>
    <source>
        <strain evidence="7 8">DSM 26341</strain>
    </source>
</reference>
<evidence type="ECO:0000313" key="7">
    <source>
        <dbReference type="EMBL" id="NYI65927.1"/>
    </source>
</evidence>
<sequence length="536" mass="54454">MTENTPGQEPDDSPRNAPTPNPQQPNPQQPPRYQGPVQPQGRPSQPGPPQQPGPGQPGAGPAQGNPAQGNPAQGNPAQDNPAQGPGPSQQYPQGRPPQGPGPSRQYPYPQARPPQGPGPSQQYPYPQARPPQGPGPSQQYPYPQKPAAKPRREKKRPGWPGVIIAAIIAAVLAAGGSFGAVKLTTPTTTASSPESGKVEQQQNPGKASENPSPNWQQVAKTVSPSVVAIKVIVGDGGELGSGIILSKDGKILTNNHVVADAADSSNTMTVTTSDGKTYKASVLGTDPDTDLAVIKLDDAPSTLKPATLGKSGKLNVGQPVMALGNPLGLAGTVTTGIVSALNRPVVTAKHEGGENGQSQSPDQPQGTVVTNAIQTDAAINPGNSGGALVNAGGQVVGINSSIVSLGSSAGQQSGSIGLGFAIPIDLAADISKQLIEHGKAEHPFLGITLQTSQVHVGGAVHGSAKVISVVKGSGAAQGGVQKDDQIIAINKTPVNDADSLIALIQSQKVGSTIKITVVRDGAKKTLDVKLTAKEAQ</sequence>
<feature type="region of interest" description="Disordered" evidence="4">
    <location>
        <begin position="185"/>
        <end position="216"/>
    </location>
</feature>
<evidence type="ECO:0000256" key="4">
    <source>
        <dbReference type="SAM" id="MobiDB-lite"/>
    </source>
</evidence>
<dbReference type="GO" id="GO:0006508">
    <property type="term" value="P:proteolysis"/>
    <property type="evidence" value="ECO:0007669"/>
    <property type="project" value="UniProtKB-KW"/>
</dbReference>
<proteinExistence type="inferred from homology"/>
<feature type="compositionally biased region" description="Low complexity" evidence="4">
    <location>
        <begin position="135"/>
        <end position="147"/>
    </location>
</feature>
<dbReference type="InterPro" id="IPR036034">
    <property type="entry name" value="PDZ_sf"/>
</dbReference>
<dbReference type="CDD" id="cd06779">
    <property type="entry name" value="cpPDZ_Deg_HtrA-like"/>
    <property type="match status" value="1"/>
</dbReference>
<evidence type="ECO:0000259" key="6">
    <source>
        <dbReference type="PROSITE" id="PS50106"/>
    </source>
</evidence>
<dbReference type="Pfam" id="PF13365">
    <property type="entry name" value="Trypsin_2"/>
    <property type="match status" value="1"/>
</dbReference>
<dbReference type="InterPro" id="IPR051201">
    <property type="entry name" value="Chloro_Bact_Ser_Proteases"/>
</dbReference>
<feature type="compositionally biased region" description="Polar residues" evidence="4">
    <location>
        <begin position="190"/>
        <end position="216"/>
    </location>
</feature>
<dbReference type="InterPro" id="IPR001940">
    <property type="entry name" value="Peptidase_S1C"/>
</dbReference>
<dbReference type="SUPFAM" id="SSF50494">
    <property type="entry name" value="Trypsin-like serine proteases"/>
    <property type="match status" value="1"/>
</dbReference>
<feature type="compositionally biased region" description="Pro residues" evidence="4">
    <location>
        <begin position="45"/>
        <end position="55"/>
    </location>
</feature>
<gene>
    <name evidence="7" type="ORF">BJY26_000233</name>
</gene>
<evidence type="ECO:0000256" key="3">
    <source>
        <dbReference type="ARBA" id="ARBA00022801"/>
    </source>
</evidence>
<keyword evidence="3 7" id="KW-0378">Hydrolase</keyword>
<protein>
    <submittedName>
        <fullName evidence="7">Putative serine protease PepD</fullName>
        <ecNumber evidence="7">3.4.21.-</ecNumber>
    </submittedName>
</protein>
<dbReference type="SUPFAM" id="SSF50156">
    <property type="entry name" value="PDZ domain-like"/>
    <property type="match status" value="1"/>
</dbReference>
<dbReference type="Proteomes" id="UP000539111">
    <property type="component" value="Unassembled WGS sequence"/>
</dbReference>
<dbReference type="InterPro" id="IPR001478">
    <property type="entry name" value="PDZ"/>
</dbReference>
<feature type="region of interest" description="Disordered" evidence="4">
    <location>
        <begin position="1"/>
        <end position="156"/>
    </location>
</feature>